<dbReference type="SUPFAM" id="SSF55729">
    <property type="entry name" value="Acyl-CoA N-acyltransferases (Nat)"/>
    <property type="match status" value="1"/>
</dbReference>
<dbReference type="EMBL" id="LT629758">
    <property type="protein sequence ID" value="SDT37822.1"/>
    <property type="molecule type" value="Genomic_DNA"/>
</dbReference>
<dbReference type="GO" id="GO:0016747">
    <property type="term" value="F:acyltransferase activity, transferring groups other than amino-acyl groups"/>
    <property type="evidence" value="ECO:0007669"/>
    <property type="project" value="InterPro"/>
</dbReference>
<sequence>MLRELHTNHLSFWLHLARCTSGTYWKLPRGVMVDTGIDGAAYNQVHCRADDEESIAEAAGYFGKRGLPWRVVSSGPASVTTVRGVEREPLYPIMSRDAVASEDAAVRADGLVVEVARTVDDVQEFVDCAADSFGYEPKLLEAICGPETVADERFQLYLGRSEGRVVAVAAGVSVPKDRTIGVYFVGVRPESRNRGFGRSVTARVIGDGAAGGAVTAVLQATPAGVPVYTGMGFAPVGDYLLWDFPHADPSHA</sequence>
<evidence type="ECO:0000313" key="3">
    <source>
        <dbReference type="Proteomes" id="UP000198688"/>
    </source>
</evidence>
<proteinExistence type="predicted"/>
<reference evidence="2 3" key="1">
    <citation type="submission" date="2016-10" db="EMBL/GenBank/DDBJ databases">
        <authorList>
            <person name="de Groot N.N."/>
        </authorList>
    </citation>
    <scope>NUCLEOTIDE SEQUENCE [LARGE SCALE GENOMIC DNA]</scope>
    <source>
        <strain evidence="2 3">DSM 43941</strain>
    </source>
</reference>
<organism evidence="2 3">
    <name type="scientific">Actinoplanes derwentensis</name>
    <dbReference type="NCBI Taxonomy" id="113562"/>
    <lineage>
        <taxon>Bacteria</taxon>
        <taxon>Bacillati</taxon>
        <taxon>Actinomycetota</taxon>
        <taxon>Actinomycetes</taxon>
        <taxon>Micromonosporales</taxon>
        <taxon>Micromonosporaceae</taxon>
        <taxon>Actinoplanes</taxon>
    </lineage>
</organism>
<keyword evidence="3" id="KW-1185">Reference proteome</keyword>
<dbReference type="AlphaFoldDB" id="A0A1H1ZWQ5"/>
<dbReference type="STRING" id="113562.SAMN04489716_3525"/>
<gene>
    <name evidence="2" type="ORF">SAMN04489716_3525</name>
</gene>
<dbReference type="InterPro" id="IPR016181">
    <property type="entry name" value="Acyl_CoA_acyltransferase"/>
</dbReference>
<dbReference type="Gene3D" id="3.40.630.30">
    <property type="match status" value="1"/>
</dbReference>
<evidence type="ECO:0000259" key="1">
    <source>
        <dbReference type="PROSITE" id="PS51186"/>
    </source>
</evidence>
<keyword evidence="2" id="KW-0808">Transferase</keyword>
<dbReference type="Proteomes" id="UP000198688">
    <property type="component" value="Chromosome I"/>
</dbReference>
<protein>
    <submittedName>
        <fullName evidence="2">Acetyltransferase (GNAT) family protein</fullName>
    </submittedName>
</protein>
<dbReference type="PROSITE" id="PS51186">
    <property type="entry name" value="GNAT"/>
    <property type="match status" value="1"/>
</dbReference>
<evidence type="ECO:0000313" key="2">
    <source>
        <dbReference type="EMBL" id="SDT37822.1"/>
    </source>
</evidence>
<name>A0A1H1ZWQ5_9ACTN</name>
<dbReference type="InterPro" id="IPR000182">
    <property type="entry name" value="GNAT_dom"/>
</dbReference>
<feature type="domain" description="N-acetyltransferase" evidence="1">
    <location>
        <begin position="111"/>
        <end position="252"/>
    </location>
</feature>
<accession>A0A1H1ZWQ5</accession>
<dbReference type="Pfam" id="PF00583">
    <property type="entry name" value="Acetyltransf_1"/>
    <property type="match status" value="1"/>
</dbReference>